<dbReference type="NCBIfam" id="TIGR00655">
    <property type="entry name" value="PurU"/>
    <property type="match status" value="1"/>
</dbReference>
<organism evidence="6 7">
    <name type="scientific">Pseudomarimonas salicorniae</name>
    <dbReference type="NCBI Taxonomy" id="2933270"/>
    <lineage>
        <taxon>Bacteria</taxon>
        <taxon>Pseudomonadati</taxon>
        <taxon>Pseudomonadota</taxon>
        <taxon>Gammaproteobacteria</taxon>
        <taxon>Lysobacterales</taxon>
        <taxon>Lysobacteraceae</taxon>
        <taxon>Pseudomarimonas</taxon>
    </lineage>
</organism>
<evidence type="ECO:0000256" key="1">
    <source>
        <dbReference type="ARBA" id="ARBA00022563"/>
    </source>
</evidence>
<dbReference type="InterPro" id="IPR004810">
    <property type="entry name" value="PurU"/>
</dbReference>
<dbReference type="Pfam" id="PF01842">
    <property type="entry name" value="ACT"/>
    <property type="match status" value="1"/>
</dbReference>
<dbReference type="InterPro" id="IPR036477">
    <property type="entry name" value="Formyl_transf_N_sf"/>
</dbReference>
<gene>
    <name evidence="3 6" type="primary">purU</name>
    <name evidence="6" type="ORF">M0G41_16445</name>
</gene>
<comment type="pathway">
    <text evidence="3">Purine metabolism; IMP biosynthesis via de novo pathway; formate from 10-formyl-5,6,7,8-tetrahydrofolate: step 1/1.</text>
</comment>
<keyword evidence="7" id="KW-1185">Reference proteome</keyword>
<dbReference type="PANTHER" id="PTHR42706:SF1">
    <property type="entry name" value="FORMYLTETRAHYDROFOLATE DEFORMYLASE 2, MITOCHONDRIAL"/>
    <property type="match status" value="1"/>
</dbReference>
<dbReference type="Proteomes" id="UP001431449">
    <property type="component" value="Unassembled WGS sequence"/>
</dbReference>
<evidence type="ECO:0000256" key="3">
    <source>
        <dbReference type="HAMAP-Rule" id="MF_01927"/>
    </source>
</evidence>
<feature type="active site" evidence="3">
    <location>
        <position position="228"/>
    </location>
</feature>
<reference evidence="6" key="1">
    <citation type="submission" date="2022-04" db="EMBL/GenBank/DDBJ databases">
        <title>Lysobacter sp. CAU 1642 isolated from sea sand.</title>
        <authorList>
            <person name="Kim W."/>
        </authorList>
    </citation>
    <scope>NUCLEOTIDE SEQUENCE</scope>
    <source>
        <strain evidence="6">CAU 1642</strain>
    </source>
</reference>
<protein>
    <recommendedName>
        <fullName evidence="3 4">Formyltetrahydrofolate deformylase</fullName>
        <ecNumber evidence="3 4">3.5.1.10</ecNumber>
    </recommendedName>
    <alternativeName>
        <fullName evidence="3">Formyl-FH(4) hydrolase</fullName>
    </alternativeName>
</protein>
<accession>A0ABT0GL45</accession>
<proteinExistence type="inferred from homology"/>
<comment type="function">
    <text evidence="3">Catalyzes the hydrolysis of 10-formyltetrahydrofolate (formyl-FH4) to formate and tetrahydrofolate (FH4).</text>
</comment>
<dbReference type="InterPro" id="IPR041729">
    <property type="entry name" value="Formyl-FH4-Hydrolase_C"/>
</dbReference>
<keyword evidence="2 3" id="KW-0378">Hydrolase</keyword>
<dbReference type="SUPFAM" id="SSF53328">
    <property type="entry name" value="Formyltransferase"/>
    <property type="match status" value="1"/>
</dbReference>
<dbReference type="RefSeq" id="WP_248211064.1">
    <property type="nucleotide sequence ID" value="NZ_JALNMH010000015.1"/>
</dbReference>
<dbReference type="PIRSF" id="PIRSF036480">
    <property type="entry name" value="FormyFH4_hydr"/>
    <property type="match status" value="1"/>
</dbReference>
<evidence type="ECO:0000256" key="4">
    <source>
        <dbReference type="NCBIfam" id="TIGR00655"/>
    </source>
</evidence>
<dbReference type="Pfam" id="PF00551">
    <property type="entry name" value="Formyl_trans_N"/>
    <property type="match status" value="1"/>
</dbReference>
<keyword evidence="3" id="KW-0658">Purine biosynthesis</keyword>
<dbReference type="CDD" id="cd08648">
    <property type="entry name" value="FMT_core_Formyl-FH4-Hydrolase_C"/>
    <property type="match status" value="1"/>
</dbReference>
<dbReference type="InterPro" id="IPR045865">
    <property type="entry name" value="ACT-like_dom_sf"/>
</dbReference>
<dbReference type="Gene3D" id="3.30.70.260">
    <property type="match status" value="1"/>
</dbReference>
<name>A0ABT0GL45_9GAMM</name>
<dbReference type="GO" id="GO:0008864">
    <property type="term" value="F:formyltetrahydrofolate deformylase activity"/>
    <property type="evidence" value="ECO:0007669"/>
    <property type="project" value="UniProtKB-EC"/>
</dbReference>
<comment type="similarity">
    <text evidence="3">Belongs to the PurU family.</text>
</comment>
<dbReference type="PRINTS" id="PR01575">
    <property type="entry name" value="FFH4HYDRLASE"/>
</dbReference>
<evidence type="ECO:0000313" key="6">
    <source>
        <dbReference type="EMBL" id="MCK7595251.1"/>
    </source>
</evidence>
<dbReference type="NCBIfam" id="NF004684">
    <property type="entry name" value="PRK06027.1"/>
    <property type="match status" value="1"/>
</dbReference>
<feature type="domain" description="ACT" evidence="5">
    <location>
        <begin position="7"/>
        <end position="86"/>
    </location>
</feature>
<dbReference type="InterPro" id="IPR044074">
    <property type="entry name" value="PurU_ACT"/>
</dbReference>
<evidence type="ECO:0000259" key="5">
    <source>
        <dbReference type="PROSITE" id="PS51671"/>
    </source>
</evidence>
<dbReference type="InterPro" id="IPR002376">
    <property type="entry name" value="Formyl_transf_N"/>
</dbReference>
<keyword evidence="1 3" id="KW-0554">One-carbon metabolism</keyword>
<evidence type="ECO:0000256" key="2">
    <source>
        <dbReference type="ARBA" id="ARBA00022801"/>
    </source>
</evidence>
<dbReference type="SUPFAM" id="SSF55021">
    <property type="entry name" value="ACT-like"/>
    <property type="match status" value="1"/>
</dbReference>
<dbReference type="HAMAP" id="MF_01927">
    <property type="entry name" value="PurU"/>
    <property type="match status" value="1"/>
</dbReference>
<dbReference type="Gene3D" id="3.40.50.170">
    <property type="entry name" value="Formyl transferase, N-terminal domain"/>
    <property type="match status" value="1"/>
</dbReference>
<dbReference type="PROSITE" id="PS51671">
    <property type="entry name" value="ACT"/>
    <property type="match status" value="1"/>
</dbReference>
<dbReference type="InterPro" id="IPR002912">
    <property type="entry name" value="ACT_dom"/>
</dbReference>
<dbReference type="EC" id="3.5.1.10" evidence="3 4"/>
<comment type="caution">
    <text evidence="6">The sequence shown here is derived from an EMBL/GenBank/DDBJ whole genome shotgun (WGS) entry which is preliminary data.</text>
</comment>
<dbReference type="CDD" id="cd04875">
    <property type="entry name" value="ACT_F4HF-DF"/>
    <property type="match status" value="1"/>
</dbReference>
<sequence length="284" mass="31490">MPRPDHVLILSCPDRPGIVYRISGLLYERGCNILDAQQYGDAEAGRFFLRVHFDLPEDAAVEDLRSAMAAVGSDFGMDWQLHDCGRRARILVLVSRQGHCLNDLLFRVGSGQLAADVVAVAGNHRDFEQLASSYGVPFHFLPVDAASRERQEAALLDLVEREGIDLVVLARYMQILSPGLCAALAGRAINIHHSFLPSFKGARPYHQAHERGVKIIGATAHYVTPDLDEGPIIEQDVARVDHAMSPKELIRVGSDVESLVLSRAVRRHVEHRILLNGQRTVVFR</sequence>
<dbReference type="EMBL" id="JALNMH010000015">
    <property type="protein sequence ID" value="MCK7595251.1"/>
    <property type="molecule type" value="Genomic_DNA"/>
</dbReference>
<evidence type="ECO:0000313" key="7">
    <source>
        <dbReference type="Proteomes" id="UP001431449"/>
    </source>
</evidence>
<comment type="catalytic activity">
    <reaction evidence="3">
        <text>(6R)-10-formyltetrahydrofolate + H2O = (6S)-5,6,7,8-tetrahydrofolate + formate + H(+)</text>
        <dbReference type="Rhea" id="RHEA:19833"/>
        <dbReference type="ChEBI" id="CHEBI:15377"/>
        <dbReference type="ChEBI" id="CHEBI:15378"/>
        <dbReference type="ChEBI" id="CHEBI:15740"/>
        <dbReference type="ChEBI" id="CHEBI:57453"/>
        <dbReference type="ChEBI" id="CHEBI:195366"/>
        <dbReference type="EC" id="3.5.1.10"/>
    </reaction>
</comment>
<dbReference type="PANTHER" id="PTHR42706">
    <property type="entry name" value="FORMYLTETRAHYDROFOLATE DEFORMYLASE"/>
    <property type="match status" value="1"/>
</dbReference>